<evidence type="ECO:0000313" key="4">
    <source>
        <dbReference type="EMBL" id="SVC57918.1"/>
    </source>
</evidence>
<dbReference type="PANTHER" id="PTHR42743">
    <property type="entry name" value="AMINO-ACID AMINOTRANSFERASE"/>
    <property type="match status" value="1"/>
</dbReference>
<dbReference type="GO" id="GO:0003824">
    <property type="term" value="F:catalytic activity"/>
    <property type="evidence" value="ECO:0007669"/>
    <property type="project" value="InterPro"/>
</dbReference>
<evidence type="ECO:0008006" key="5">
    <source>
        <dbReference type="Google" id="ProtNLM"/>
    </source>
</evidence>
<name>A0A382NBK2_9ZZZZ</name>
<dbReference type="InterPro" id="IPR001544">
    <property type="entry name" value="Aminotrans_IV"/>
</dbReference>
<organism evidence="4">
    <name type="scientific">marine metagenome</name>
    <dbReference type="NCBI Taxonomy" id="408172"/>
    <lineage>
        <taxon>unclassified sequences</taxon>
        <taxon>metagenomes</taxon>
        <taxon>ecological metagenomes</taxon>
    </lineage>
</organism>
<gene>
    <name evidence="4" type="ORF">METZ01_LOCUS310772</name>
</gene>
<accession>A0A382NBK2</accession>
<dbReference type="Gene3D" id="3.20.10.10">
    <property type="entry name" value="D-amino Acid Aminotransferase, subunit A, domain 2"/>
    <property type="match status" value="1"/>
</dbReference>
<dbReference type="InterPro" id="IPR043132">
    <property type="entry name" value="BCAT-like_C"/>
</dbReference>
<dbReference type="InterPro" id="IPR018300">
    <property type="entry name" value="Aminotrans_IV_CS"/>
</dbReference>
<evidence type="ECO:0000256" key="2">
    <source>
        <dbReference type="ARBA" id="ARBA00009320"/>
    </source>
</evidence>
<dbReference type="InterPro" id="IPR043131">
    <property type="entry name" value="BCAT-like_N"/>
</dbReference>
<dbReference type="PROSITE" id="PS00770">
    <property type="entry name" value="AA_TRANSFER_CLASS_4"/>
    <property type="match status" value="1"/>
</dbReference>
<dbReference type="FunFam" id="3.20.10.10:FF:000002">
    <property type="entry name" value="D-alanine aminotransferase"/>
    <property type="match status" value="1"/>
</dbReference>
<reference evidence="4" key="1">
    <citation type="submission" date="2018-05" db="EMBL/GenBank/DDBJ databases">
        <authorList>
            <person name="Lanie J.A."/>
            <person name="Ng W.-L."/>
            <person name="Kazmierczak K.M."/>
            <person name="Andrzejewski T.M."/>
            <person name="Davidsen T.M."/>
            <person name="Wayne K.J."/>
            <person name="Tettelin H."/>
            <person name="Glass J.I."/>
            <person name="Rusch D."/>
            <person name="Podicherti R."/>
            <person name="Tsui H.-C.T."/>
            <person name="Winkler M.E."/>
        </authorList>
    </citation>
    <scope>NUCLEOTIDE SEQUENCE</scope>
</reference>
<keyword evidence="3" id="KW-0663">Pyridoxal phosphate</keyword>
<dbReference type="InterPro" id="IPR050571">
    <property type="entry name" value="Class-IV_PLP-Dep_Aminotrnsfr"/>
</dbReference>
<sequence length="288" mass="32160">MQDSIVYLNGLFTPLENAKVSILDRGFCYGDGLFETMRVCNGKVFRFDQHIERLFRSLPLIFLDLPMTPEEVKAVVQETLARNKYKNAIIRLTVTRGIGSSNFQIDSEVPPTLVVHARPHYSLPKVIYTKGVQITLFTMRASGLPSVKQGLKTCNFLSNILVREISMRRGSMEGVIVDPDLGVTEGATSNLFIVKHGVLKTPAVNNLVLEGITRRVVLEIARDHKIPVEEGSLMPEDILTADEVFITNSGIDIVPVIRVDDTYIGNKKPGILTCFLQDEFLKGIEETR</sequence>
<dbReference type="Gene3D" id="3.30.470.10">
    <property type="match status" value="1"/>
</dbReference>
<dbReference type="InterPro" id="IPR036038">
    <property type="entry name" value="Aminotransferase-like"/>
</dbReference>
<comment type="similarity">
    <text evidence="2">Belongs to the class-IV pyridoxal-phosphate-dependent aminotransferase family.</text>
</comment>
<dbReference type="AlphaFoldDB" id="A0A382NBK2"/>
<dbReference type="EMBL" id="UINC01098985">
    <property type="protein sequence ID" value="SVC57918.1"/>
    <property type="molecule type" value="Genomic_DNA"/>
</dbReference>
<dbReference type="GO" id="GO:0008652">
    <property type="term" value="P:amino acid biosynthetic process"/>
    <property type="evidence" value="ECO:0007669"/>
    <property type="project" value="UniProtKB-ARBA"/>
</dbReference>
<dbReference type="GO" id="GO:0046394">
    <property type="term" value="P:carboxylic acid biosynthetic process"/>
    <property type="evidence" value="ECO:0007669"/>
    <property type="project" value="UniProtKB-ARBA"/>
</dbReference>
<evidence type="ECO:0000256" key="3">
    <source>
        <dbReference type="ARBA" id="ARBA00022898"/>
    </source>
</evidence>
<dbReference type="GO" id="GO:0005829">
    <property type="term" value="C:cytosol"/>
    <property type="evidence" value="ECO:0007669"/>
    <property type="project" value="TreeGrafter"/>
</dbReference>
<dbReference type="PANTHER" id="PTHR42743:SF11">
    <property type="entry name" value="AMINODEOXYCHORISMATE LYASE"/>
    <property type="match status" value="1"/>
</dbReference>
<dbReference type="Pfam" id="PF01063">
    <property type="entry name" value="Aminotran_4"/>
    <property type="match status" value="1"/>
</dbReference>
<proteinExistence type="inferred from homology"/>
<comment type="cofactor">
    <cofactor evidence="1">
        <name>pyridoxal 5'-phosphate</name>
        <dbReference type="ChEBI" id="CHEBI:597326"/>
    </cofactor>
</comment>
<dbReference type="SUPFAM" id="SSF56752">
    <property type="entry name" value="D-aminoacid aminotransferase-like PLP-dependent enzymes"/>
    <property type="match status" value="1"/>
</dbReference>
<protein>
    <recommendedName>
        <fullName evidence="5">Branched-chain-amino-acid transaminase</fullName>
    </recommendedName>
</protein>
<evidence type="ECO:0000256" key="1">
    <source>
        <dbReference type="ARBA" id="ARBA00001933"/>
    </source>
</evidence>